<dbReference type="PROSITE" id="PS00922">
    <property type="entry name" value="TRANSGLYCOSYLASE"/>
    <property type="match status" value="1"/>
</dbReference>
<evidence type="ECO:0000256" key="3">
    <source>
        <dbReference type="ARBA" id="ARBA00022729"/>
    </source>
</evidence>
<dbReference type="Proteomes" id="UP000635142">
    <property type="component" value="Unassembled WGS sequence"/>
</dbReference>
<keyword evidence="3 4" id="KW-0732">Signal</keyword>
<feature type="signal peptide" evidence="4">
    <location>
        <begin position="1"/>
        <end position="23"/>
    </location>
</feature>
<gene>
    <name evidence="6" type="ORF">H9Q16_12835</name>
</gene>
<keyword evidence="7" id="KW-1185">Reference proteome</keyword>
<dbReference type="GO" id="GO:0000270">
    <property type="term" value="P:peptidoglycan metabolic process"/>
    <property type="evidence" value="ECO:0007669"/>
    <property type="project" value="InterPro"/>
</dbReference>
<proteinExistence type="inferred from homology"/>
<dbReference type="PANTHER" id="PTHR37423:SF2">
    <property type="entry name" value="MEMBRANE-BOUND LYTIC MUREIN TRANSGLYCOSYLASE C"/>
    <property type="match status" value="1"/>
</dbReference>
<reference evidence="6" key="1">
    <citation type="submission" date="2020-08" db="EMBL/GenBank/DDBJ databases">
        <title>Sulfitobacter aestuariivivens sp. nov., isolated from a tidal flat.</title>
        <authorList>
            <person name="Park S."/>
            <person name="Yoon J.-H."/>
        </authorList>
    </citation>
    <scope>NUCLEOTIDE SEQUENCE</scope>
    <source>
        <strain evidence="6">TSTF-M16</strain>
    </source>
</reference>
<dbReference type="PANTHER" id="PTHR37423">
    <property type="entry name" value="SOLUBLE LYTIC MUREIN TRANSGLYCOSYLASE-RELATED"/>
    <property type="match status" value="1"/>
</dbReference>
<sequence length="681" mass="74893">MQAVTRILASVIAVFALLTPLAAQETTPSDPAVDVLDEDALKALAAERPRPRPQPMAAAMNAVRAGDWARAADIARGEGEVAEDIITWMRLRNGGGTYAQARAFLDRRDDWPGETYLRKRVERLLNGQSDNEVLAFFTEMPPQTPRGVLAHAAALTRAEQEGEAQANLVLAWRTMPMNATSQALFLAEHEGLIKAHHTARLDAMLWQRKHEEARRMFDLVGKDELALAKTRIALQRRAGNVNKMINALPESVSDDPGLAHDRFEWRIRKNLVADAKTLLLTQSTSADALGRPEAWGNRRRALARGEMRSGDPERAYQMASQHFLESGSDYADLEWLSGYLALRFLKNPEAAYQHFLNHDSAVVSPISQGRAGYWQGLALEAMDDADGAAKAFAEGAKHQTSFYGLLAAERGGLPFDASLEGSRPETDWRTAPLANDPLFQAGMMLQAAGELTLAERFWTHLTEQLVADDIALLGQAAIDEGQPHLAVMIGKRAARRGLTIAAPYYALHPLADRDLPMAPEMSLAIARRESEFDPVVQSSVGARGLMQLMPATAREVAADLGVSALHSTARLTADPEYNAVLGSQYLSQMAGRFDGNVSMMAAAYNAGPSRPARWMRTYGDPRKGEIDIVDWVEMIPFRETQNYVMRVTESLPVYRARLGKDPLPIPFSRELIGSTLKAFAP</sequence>
<evidence type="ECO:0000313" key="6">
    <source>
        <dbReference type="EMBL" id="MBD3664812.1"/>
    </source>
</evidence>
<evidence type="ECO:0000256" key="1">
    <source>
        <dbReference type="ARBA" id="ARBA00007734"/>
    </source>
</evidence>
<feature type="domain" description="Transglycosylase SLT" evidence="5">
    <location>
        <begin position="518"/>
        <end position="622"/>
    </location>
</feature>
<evidence type="ECO:0000256" key="4">
    <source>
        <dbReference type="SAM" id="SignalP"/>
    </source>
</evidence>
<dbReference type="GO" id="GO:0016020">
    <property type="term" value="C:membrane"/>
    <property type="evidence" value="ECO:0007669"/>
    <property type="project" value="InterPro"/>
</dbReference>
<dbReference type="EMBL" id="JACTAG010000002">
    <property type="protein sequence ID" value="MBD3664812.1"/>
    <property type="molecule type" value="Genomic_DNA"/>
</dbReference>
<dbReference type="SUPFAM" id="SSF48435">
    <property type="entry name" value="Bacterial muramidases"/>
    <property type="match status" value="1"/>
</dbReference>
<dbReference type="Gene3D" id="1.10.530.10">
    <property type="match status" value="1"/>
</dbReference>
<dbReference type="RefSeq" id="WP_191075824.1">
    <property type="nucleotide sequence ID" value="NZ_JACTAG010000002.1"/>
</dbReference>
<name>A0A927D7T7_9RHOB</name>
<protein>
    <submittedName>
        <fullName evidence="6">Lytic transglycosylase domain-containing protein</fullName>
    </submittedName>
</protein>
<dbReference type="GO" id="GO:0004553">
    <property type="term" value="F:hydrolase activity, hydrolyzing O-glycosyl compounds"/>
    <property type="evidence" value="ECO:0007669"/>
    <property type="project" value="InterPro"/>
</dbReference>
<dbReference type="InterPro" id="IPR008258">
    <property type="entry name" value="Transglycosylase_SLT_dom_1"/>
</dbReference>
<comment type="similarity">
    <text evidence="2">Belongs to the virb1 family.</text>
</comment>
<organism evidence="6 7">
    <name type="scientific">Sulfitobacter aestuariivivens</name>
    <dbReference type="NCBI Taxonomy" id="2766981"/>
    <lineage>
        <taxon>Bacteria</taxon>
        <taxon>Pseudomonadati</taxon>
        <taxon>Pseudomonadota</taxon>
        <taxon>Alphaproteobacteria</taxon>
        <taxon>Rhodobacterales</taxon>
        <taxon>Roseobacteraceae</taxon>
        <taxon>Sulfitobacter</taxon>
    </lineage>
</organism>
<dbReference type="CDD" id="cd13401">
    <property type="entry name" value="Slt70-like"/>
    <property type="match status" value="1"/>
</dbReference>
<evidence type="ECO:0000259" key="5">
    <source>
        <dbReference type="Pfam" id="PF01464"/>
    </source>
</evidence>
<dbReference type="InterPro" id="IPR023346">
    <property type="entry name" value="Lysozyme-like_dom_sf"/>
</dbReference>
<comment type="similarity">
    <text evidence="1">Belongs to the transglycosylase Slt family.</text>
</comment>
<dbReference type="Gene3D" id="1.25.20.10">
    <property type="entry name" value="Bacterial muramidases"/>
    <property type="match status" value="1"/>
</dbReference>
<feature type="chain" id="PRO_5036842265" evidence="4">
    <location>
        <begin position="24"/>
        <end position="681"/>
    </location>
</feature>
<evidence type="ECO:0000256" key="2">
    <source>
        <dbReference type="ARBA" id="ARBA00009387"/>
    </source>
</evidence>
<dbReference type="Pfam" id="PF01464">
    <property type="entry name" value="SLT"/>
    <property type="match status" value="1"/>
</dbReference>
<dbReference type="GO" id="GO:0008933">
    <property type="term" value="F:peptidoglycan lytic transglycosylase activity"/>
    <property type="evidence" value="ECO:0007669"/>
    <property type="project" value="InterPro"/>
</dbReference>
<accession>A0A927D7T7</accession>
<evidence type="ECO:0000313" key="7">
    <source>
        <dbReference type="Proteomes" id="UP000635142"/>
    </source>
</evidence>
<dbReference type="AlphaFoldDB" id="A0A927D7T7"/>
<dbReference type="GO" id="GO:0042597">
    <property type="term" value="C:periplasmic space"/>
    <property type="evidence" value="ECO:0007669"/>
    <property type="project" value="InterPro"/>
</dbReference>
<comment type="caution">
    <text evidence="6">The sequence shown here is derived from an EMBL/GenBank/DDBJ whole genome shotgun (WGS) entry which is preliminary data.</text>
</comment>
<dbReference type="SUPFAM" id="SSF53955">
    <property type="entry name" value="Lysozyme-like"/>
    <property type="match status" value="1"/>
</dbReference>
<dbReference type="InterPro" id="IPR008939">
    <property type="entry name" value="Lytic_TGlycosylase_superhlx_U"/>
</dbReference>
<dbReference type="InterPro" id="IPR000189">
    <property type="entry name" value="Transglyc_AS"/>
</dbReference>